<evidence type="ECO:0000313" key="1">
    <source>
        <dbReference type="EMBL" id="CAI0403116.1"/>
    </source>
</evidence>
<comment type="caution">
    <text evidence="2">The sequence shown here is derived from an EMBL/GenBank/DDBJ whole genome shotgun (WGS) entry which is preliminary data.</text>
</comment>
<reference evidence="2" key="1">
    <citation type="submission" date="2022-08" db="EMBL/GenBank/DDBJ databases">
        <authorList>
            <person name="Gutierrez-Valencia J."/>
        </authorList>
    </citation>
    <scope>NUCLEOTIDE SEQUENCE</scope>
</reference>
<proteinExistence type="predicted"/>
<evidence type="ECO:0000313" key="3">
    <source>
        <dbReference type="Proteomes" id="UP001154282"/>
    </source>
</evidence>
<accession>A0AAV0J2M1</accession>
<sequence>MSIPDRSFQVLVLRQETNYFVVKPAATT</sequence>
<keyword evidence="3" id="KW-1185">Reference proteome</keyword>
<name>A0AAV0J2M1_9ROSI</name>
<gene>
    <name evidence="1" type="ORF">LITE_LOCUS11904</name>
    <name evidence="2" type="ORF">LITE_LOCUS11960</name>
</gene>
<dbReference type="EMBL" id="CAMGYJ010000004">
    <property type="protein sequence ID" value="CAI0403116.1"/>
    <property type="molecule type" value="Genomic_DNA"/>
</dbReference>
<dbReference type="EMBL" id="CAMGYJ010000004">
    <property type="protein sequence ID" value="CAI0403275.1"/>
    <property type="molecule type" value="Genomic_DNA"/>
</dbReference>
<organism evidence="2 3">
    <name type="scientific">Linum tenue</name>
    <dbReference type="NCBI Taxonomy" id="586396"/>
    <lineage>
        <taxon>Eukaryota</taxon>
        <taxon>Viridiplantae</taxon>
        <taxon>Streptophyta</taxon>
        <taxon>Embryophyta</taxon>
        <taxon>Tracheophyta</taxon>
        <taxon>Spermatophyta</taxon>
        <taxon>Magnoliopsida</taxon>
        <taxon>eudicotyledons</taxon>
        <taxon>Gunneridae</taxon>
        <taxon>Pentapetalae</taxon>
        <taxon>rosids</taxon>
        <taxon>fabids</taxon>
        <taxon>Malpighiales</taxon>
        <taxon>Linaceae</taxon>
        <taxon>Linum</taxon>
    </lineage>
</organism>
<evidence type="ECO:0000313" key="2">
    <source>
        <dbReference type="EMBL" id="CAI0403275.1"/>
    </source>
</evidence>
<dbReference type="AlphaFoldDB" id="A0AAV0J2M1"/>
<dbReference type="Proteomes" id="UP001154282">
    <property type="component" value="Unassembled WGS sequence"/>
</dbReference>
<protein>
    <submittedName>
        <fullName evidence="2">Uncharacterized protein</fullName>
    </submittedName>
</protein>